<reference evidence="2 3" key="1">
    <citation type="journal article" date="2024" name="IMA Fungus">
        <title>Apiospora arundinis, a panoply of carbohydrate-active enzymes and secondary metabolites.</title>
        <authorList>
            <person name="Sorensen T."/>
            <person name="Petersen C."/>
            <person name="Muurmann A.T."/>
            <person name="Christiansen J.V."/>
            <person name="Brundto M.L."/>
            <person name="Overgaard C.K."/>
            <person name="Boysen A.T."/>
            <person name="Wollenberg R.D."/>
            <person name="Larsen T.O."/>
            <person name="Sorensen J.L."/>
            <person name="Nielsen K.L."/>
            <person name="Sondergaard T.E."/>
        </authorList>
    </citation>
    <scope>NUCLEOTIDE SEQUENCE [LARGE SCALE GENOMIC DNA]</scope>
    <source>
        <strain evidence="2 3">AAU 773</strain>
    </source>
</reference>
<dbReference type="Proteomes" id="UP001390339">
    <property type="component" value="Unassembled WGS sequence"/>
</dbReference>
<evidence type="ECO:0000256" key="1">
    <source>
        <dbReference type="SAM" id="MobiDB-lite"/>
    </source>
</evidence>
<evidence type="ECO:0000313" key="2">
    <source>
        <dbReference type="EMBL" id="KAK8868937.1"/>
    </source>
</evidence>
<proteinExistence type="predicted"/>
<sequence>MPSANVLVLSPALPSELLTYILDYHVYPTTLIICSSRAEFLESLTNEAAQNPHSAPNREITADEDTNDHNDPPPEPRSQPEQQQQQPPPAPRPPPPQPNIKLLSSPLYQLSISRHIRIIYTPTVTHLRSYLAVFSPNSPPHTITPPPSSFRSPSARKPPHLILYGLVALHRETSEWSAQGLGTTCAAVAETGRRFGWRVEVADPPSPSPPSSRHASSQDHDDHHEPLYGYDDHDDGSRHRIIRRDEGLQMLLKEKLPILSGGIARRPDADEGGRFSGRAVEVGRVLSRWCDFGTGQWDEQFEDQGA</sequence>
<keyword evidence="3" id="KW-1185">Reference proteome</keyword>
<name>A0ABR2IVR5_9PEZI</name>
<organism evidence="2 3">
    <name type="scientific">Apiospora arundinis</name>
    <dbReference type="NCBI Taxonomy" id="335852"/>
    <lineage>
        <taxon>Eukaryota</taxon>
        <taxon>Fungi</taxon>
        <taxon>Dikarya</taxon>
        <taxon>Ascomycota</taxon>
        <taxon>Pezizomycotina</taxon>
        <taxon>Sordariomycetes</taxon>
        <taxon>Xylariomycetidae</taxon>
        <taxon>Amphisphaeriales</taxon>
        <taxon>Apiosporaceae</taxon>
        <taxon>Apiospora</taxon>
    </lineage>
</organism>
<feature type="region of interest" description="Disordered" evidence="1">
    <location>
        <begin position="199"/>
        <end position="236"/>
    </location>
</feature>
<evidence type="ECO:0000313" key="3">
    <source>
        <dbReference type="Proteomes" id="UP001390339"/>
    </source>
</evidence>
<gene>
    <name evidence="2" type="ORF">PGQ11_007515</name>
</gene>
<feature type="region of interest" description="Disordered" evidence="1">
    <location>
        <begin position="47"/>
        <end position="102"/>
    </location>
</feature>
<protein>
    <submittedName>
        <fullName evidence="2">Uncharacterized protein</fullName>
    </submittedName>
</protein>
<feature type="compositionally biased region" description="Pro residues" evidence="1">
    <location>
        <begin position="86"/>
        <end position="98"/>
    </location>
</feature>
<feature type="compositionally biased region" description="Basic and acidic residues" evidence="1">
    <location>
        <begin position="216"/>
        <end position="226"/>
    </location>
</feature>
<accession>A0ABR2IVR5</accession>
<dbReference type="EMBL" id="JAPCWZ010000004">
    <property type="protein sequence ID" value="KAK8868937.1"/>
    <property type="molecule type" value="Genomic_DNA"/>
</dbReference>
<comment type="caution">
    <text evidence="2">The sequence shown here is derived from an EMBL/GenBank/DDBJ whole genome shotgun (WGS) entry which is preliminary data.</text>
</comment>